<dbReference type="InterPro" id="IPR031656">
    <property type="entry name" value="DAO_C"/>
</dbReference>
<dbReference type="AlphaFoldDB" id="A0A381PAF8"/>
<dbReference type="GO" id="GO:0046168">
    <property type="term" value="P:glycerol-3-phosphate catabolic process"/>
    <property type="evidence" value="ECO:0007669"/>
    <property type="project" value="TreeGrafter"/>
</dbReference>
<keyword evidence="6" id="KW-0274">FAD</keyword>
<sequence>VDVLVVGGGITGVGCALDAITRGLSVAVVEQRDLASGTSSRSSKLIHGGLRYLEQFEFSLVKEALTERGLLLSQLAPHLVQPVDFLYPLTKFWERLYVGLGIGLYDLLAGWGGNPLPRHKHLSRKGVSSRAPALASHVCRGAIVYSDASVDDARYVISAARTAAGLGSLVLTSTKVTGIVHSNGRVSGAEVKCLETGQEFEVSCGTVVNATGVWSGDIEEYAGGNNSRVRASKGIHLLIPRNRLDLEAGLILRTSQSVLFVIPWDQHWIVGTTDTDWNLDRAHPAASRKDIDYLLSTLNQVLSTPLGSDDVVGVYAGLRPLLTGESEQTSKLSREHAVSISTPGLVSISGGKYTTYRLMASDTIDAVGIDQDLDLPASKTASVPLIGAAGYSKVRSQAEKLARDTGLGLNVIDHLISRHGDRIGEILELISARPDLADPLVSNHPYLRAEVVHAVRSEAALHLEDVLTRRTRLSVETWDRGTGPARQVAELMARELGWGAATIDNEVDHYLRRVESERESNTQL</sequence>
<evidence type="ECO:0000259" key="9">
    <source>
        <dbReference type="Pfam" id="PF16901"/>
    </source>
</evidence>
<comment type="cofactor">
    <cofactor evidence="1">
        <name>FAD</name>
        <dbReference type="ChEBI" id="CHEBI:57692"/>
    </cofactor>
</comment>
<dbReference type="Gene3D" id="3.50.50.60">
    <property type="entry name" value="FAD/NAD(P)-binding domain"/>
    <property type="match status" value="1"/>
</dbReference>
<feature type="non-terminal residue" evidence="10">
    <location>
        <position position="1"/>
    </location>
</feature>
<feature type="domain" description="FAD dependent oxidoreductase" evidence="8">
    <location>
        <begin position="2"/>
        <end position="357"/>
    </location>
</feature>
<evidence type="ECO:0000256" key="3">
    <source>
        <dbReference type="ARBA" id="ARBA00007330"/>
    </source>
</evidence>
<name>A0A381PAF8_9ZZZZ</name>
<evidence type="ECO:0000313" key="10">
    <source>
        <dbReference type="EMBL" id="SUZ63950.1"/>
    </source>
</evidence>
<dbReference type="SUPFAM" id="SSF51905">
    <property type="entry name" value="FAD/NAD(P)-binding domain"/>
    <property type="match status" value="1"/>
</dbReference>
<evidence type="ECO:0000256" key="2">
    <source>
        <dbReference type="ARBA" id="ARBA00004496"/>
    </source>
</evidence>
<reference evidence="10" key="1">
    <citation type="submission" date="2018-05" db="EMBL/GenBank/DDBJ databases">
        <authorList>
            <person name="Lanie J.A."/>
            <person name="Ng W.-L."/>
            <person name="Kazmierczak K.M."/>
            <person name="Andrzejewski T.M."/>
            <person name="Davidsen T.M."/>
            <person name="Wayne K.J."/>
            <person name="Tettelin H."/>
            <person name="Glass J.I."/>
            <person name="Rusch D."/>
            <person name="Podicherti R."/>
            <person name="Tsui H.-C.T."/>
            <person name="Winkler M.E."/>
        </authorList>
    </citation>
    <scope>NUCLEOTIDE SEQUENCE</scope>
</reference>
<evidence type="ECO:0000256" key="4">
    <source>
        <dbReference type="ARBA" id="ARBA00022490"/>
    </source>
</evidence>
<comment type="subcellular location">
    <subcellularLocation>
        <location evidence="2">Cytoplasm</location>
    </subcellularLocation>
</comment>
<dbReference type="PRINTS" id="PR01001">
    <property type="entry name" value="FADG3PDH"/>
</dbReference>
<feature type="non-terminal residue" evidence="10">
    <location>
        <position position="524"/>
    </location>
</feature>
<dbReference type="PANTHER" id="PTHR11985:SF31">
    <property type="entry name" value="GLYCEROL-3-PHOSPHATE DEHYDROGENASE 2"/>
    <property type="match status" value="1"/>
</dbReference>
<keyword evidence="4" id="KW-0963">Cytoplasm</keyword>
<evidence type="ECO:0008006" key="11">
    <source>
        <dbReference type="Google" id="ProtNLM"/>
    </source>
</evidence>
<organism evidence="10">
    <name type="scientific">marine metagenome</name>
    <dbReference type="NCBI Taxonomy" id="408172"/>
    <lineage>
        <taxon>unclassified sequences</taxon>
        <taxon>metagenomes</taxon>
        <taxon>ecological metagenomes</taxon>
    </lineage>
</organism>
<dbReference type="GO" id="GO:0005737">
    <property type="term" value="C:cytoplasm"/>
    <property type="evidence" value="ECO:0007669"/>
    <property type="project" value="UniProtKB-SubCell"/>
</dbReference>
<gene>
    <name evidence="10" type="ORF">METZ01_LOCUS16804</name>
</gene>
<evidence type="ECO:0000256" key="5">
    <source>
        <dbReference type="ARBA" id="ARBA00022630"/>
    </source>
</evidence>
<keyword evidence="7" id="KW-0560">Oxidoreductase</keyword>
<dbReference type="Gene3D" id="3.30.9.10">
    <property type="entry name" value="D-Amino Acid Oxidase, subunit A, domain 2"/>
    <property type="match status" value="1"/>
</dbReference>
<dbReference type="EMBL" id="UINC01000928">
    <property type="protein sequence ID" value="SUZ63950.1"/>
    <property type="molecule type" value="Genomic_DNA"/>
</dbReference>
<dbReference type="Pfam" id="PF01266">
    <property type="entry name" value="DAO"/>
    <property type="match status" value="1"/>
</dbReference>
<dbReference type="PROSITE" id="PS00977">
    <property type="entry name" value="FAD_G3PDH_1"/>
    <property type="match status" value="1"/>
</dbReference>
<dbReference type="InterPro" id="IPR006076">
    <property type="entry name" value="FAD-dep_OxRdtase"/>
</dbReference>
<evidence type="ECO:0000256" key="7">
    <source>
        <dbReference type="ARBA" id="ARBA00023002"/>
    </source>
</evidence>
<evidence type="ECO:0000256" key="1">
    <source>
        <dbReference type="ARBA" id="ARBA00001974"/>
    </source>
</evidence>
<dbReference type="PROSITE" id="PS00978">
    <property type="entry name" value="FAD_G3PDH_2"/>
    <property type="match status" value="1"/>
</dbReference>
<dbReference type="Pfam" id="PF16901">
    <property type="entry name" value="DAO_C"/>
    <property type="match status" value="1"/>
</dbReference>
<dbReference type="Gene3D" id="1.10.8.870">
    <property type="entry name" value="Alpha-glycerophosphate oxidase, cap domain"/>
    <property type="match status" value="1"/>
</dbReference>
<dbReference type="FunFam" id="1.10.8.870:FF:000003">
    <property type="entry name" value="Glycerol-3-phosphate dehydrogenase"/>
    <property type="match status" value="1"/>
</dbReference>
<protein>
    <recommendedName>
        <fullName evidence="11">FAD dependent oxidoreductase domain-containing protein</fullName>
    </recommendedName>
</protein>
<dbReference type="InterPro" id="IPR000447">
    <property type="entry name" value="G3P_DH_FAD-dep"/>
</dbReference>
<dbReference type="PANTHER" id="PTHR11985">
    <property type="entry name" value="GLYCEROL-3-PHOSPHATE DEHYDROGENASE"/>
    <property type="match status" value="1"/>
</dbReference>
<feature type="domain" description="Alpha-glycerophosphate oxidase C-terminal" evidence="9">
    <location>
        <begin position="378"/>
        <end position="501"/>
    </location>
</feature>
<dbReference type="GO" id="GO:0004368">
    <property type="term" value="F:glycerol-3-phosphate dehydrogenase (quinone) activity"/>
    <property type="evidence" value="ECO:0007669"/>
    <property type="project" value="InterPro"/>
</dbReference>
<dbReference type="InterPro" id="IPR038299">
    <property type="entry name" value="DAO_C_sf"/>
</dbReference>
<comment type="similarity">
    <text evidence="3">Belongs to the FAD-dependent glycerol-3-phosphate dehydrogenase family.</text>
</comment>
<evidence type="ECO:0000256" key="6">
    <source>
        <dbReference type="ARBA" id="ARBA00022827"/>
    </source>
</evidence>
<accession>A0A381PAF8</accession>
<evidence type="ECO:0000259" key="8">
    <source>
        <dbReference type="Pfam" id="PF01266"/>
    </source>
</evidence>
<dbReference type="InterPro" id="IPR036188">
    <property type="entry name" value="FAD/NAD-bd_sf"/>
</dbReference>
<proteinExistence type="inferred from homology"/>
<keyword evidence="5" id="KW-0285">Flavoprotein</keyword>